<reference evidence="2" key="1">
    <citation type="submission" date="2021-01" db="EMBL/GenBank/DDBJ databases">
        <authorList>
            <person name="Corre E."/>
            <person name="Pelletier E."/>
            <person name="Niang G."/>
            <person name="Scheremetjew M."/>
            <person name="Finn R."/>
            <person name="Kale V."/>
            <person name="Holt S."/>
            <person name="Cochrane G."/>
            <person name="Meng A."/>
            <person name="Brown T."/>
            <person name="Cohen L."/>
        </authorList>
    </citation>
    <scope>NUCLEOTIDE SEQUENCE</scope>
    <source>
        <strain evidence="2">CCMP2084</strain>
    </source>
</reference>
<gene>
    <name evidence="2" type="ORF">ASEP1449_LOCUS15436</name>
</gene>
<evidence type="ECO:0000313" key="2">
    <source>
        <dbReference type="EMBL" id="CAD9823602.1"/>
    </source>
</evidence>
<dbReference type="EMBL" id="HBHQ01022807">
    <property type="protein sequence ID" value="CAD9823602.1"/>
    <property type="molecule type" value="Transcribed_RNA"/>
</dbReference>
<organism evidence="2">
    <name type="scientific">Attheya septentrionalis</name>
    <dbReference type="NCBI Taxonomy" id="420275"/>
    <lineage>
        <taxon>Eukaryota</taxon>
        <taxon>Sar</taxon>
        <taxon>Stramenopiles</taxon>
        <taxon>Ochrophyta</taxon>
        <taxon>Bacillariophyta</taxon>
        <taxon>Coscinodiscophyceae</taxon>
        <taxon>Chaetocerotophycidae</taxon>
        <taxon>Chaetocerotales</taxon>
        <taxon>Attheyaceae</taxon>
        <taxon>Attheya</taxon>
    </lineage>
</organism>
<evidence type="ECO:0000256" key="1">
    <source>
        <dbReference type="SAM" id="Phobius"/>
    </source>
</evidence>
<accession>A0A7S2XRS3</accession>
<keyword evidence="1" id="KW-0812">Transmembrane</keyword>
<sequence>MSTTAECQSEFQTEVNTFEGVVYFSLGLTVCSFMATRFLKPHFLATPNHGWKFFWTLSAIKILLGILLFTAFTPTCPSGCNCGSYNPSYVYPSIVLVVGLVWALRGKKYYDMGNQGIEGHENGIPGTEMKAGGSEMI</sequence>
<proteinExistence type="predicted"/>
<keyword evidence="1" id="KW-1133">Transmembrane helix</keyword>
<feature type="transmembrane region" description="Helical" evidence="1">
    <location>
        <begin position="20"/>
        <end position="39"/>
    </location>
</feature>
<feature type="transmembrane region" description="Helical" evidence="1">
    <location>
        <begin position="51"/>
        <end position="69"/>
    </location>
</feature>
<keyword evidence="1" id="KW-0472">Membrane</keyword>
<dbReference type="AlphaFoldDB" id="A0A7S2XRS3"/>
<name>A0A7S2XRS3_9STRA</name>
<protein>
    <submittedName>
        <fullName evidence="2">Uncharacterized protein</fullName>
    </submittedName>
</protein>
<feature type="transmembrane region" description="Helical" evidence="1">
    <location>
        <begin position="89"/>
        <end position="105"/>
    </location>
</feature>